<dbReference type="AlphaFoldDB" id="A0A6L3V1E0"/>
<comment type="caution">
    <text evidence="2">The sequence shown here is derived from an EMBL/GenBank/DDBJ whole genome shotgun (WGS) entry which is preliminary data.</text>
</comment>
<evidence type="ECO:0000313" key="3">
    <source>
        <dbReference type="Proteomes" id="UP000481030"/>
    </source>
</evidence>
<accession>A0A6L3V1E0</accession>
<sequence>MSLEAFEYIDFILVFFIIILSVLLIKSIFFRKHLHFVNWFSVFSISIICVIVSSVLLYFIGYAADEVPNFTGAQYYIYKYIAIVFLSVVNSVIAVWKRI</sequence>
<name>A0A6L3V1E0_9BACI</name>
<feature type="transmembrane region" description="Helical" evidence="1">
    <location>
        <begin position="37"/>
        <end position="64"/>
    </location>
</feature>
<dbReference type="EMBL" id="WBOS01000011">
    <property type="protein sequence ID" value="KAB2331557.1"/>
    <property type="molecule type" value="Genomic_DNA"/>
</dbReference>
<reference evidence="2 3" key="1">
    <citation type="journal article" date="2016" name="Antonie Van Leeuwenhoek">
        <title>Bacillus depressus sp. nov., isolated from soil of a sunflower field.</title>
        <authorList>
            <person name="Wei X."/>
            <person name="Xin D."/>
            <person name="Xin Y."/>
            <person name="Zhang H."/>
            <person name="Wang T."/>
            <person name="Zhang J."/>
        </authorList>
    </citation>
    <scope>NUCLEOTIDE SEQUENCE [LARGE SCALE GENOMIC DNA]</scope>
    <source>
        <strain evidence="2 3">BZ1</strain>
    </source>
</reference>
<dbReference type="Proteomes" id="UP000481030">
    <property type="component" value="Unassembled WGS sequence"/>
</dbReference>
<organism evidence="2 3">
    <name type="scientific">Cytobacillus depressus</name>
    <dbReference type="NCBI Taxonomy" id="1602942"/>
    <lineage>
        <taxon>Bacteria</taxon>
        <taxon>Bacillati</taxon>
        <taxon>Bacillota</taxon>
        <taxon>Bacilli</taxon>
        <taxon>Bacillales</taxon>
        <taxon>Bacillaceae</taxon>
        <taxon>Cytobacillus</taxon>
    </lineage>
</organism>
<keyword evidence="1" id="KW-0812">Transmembrane</keyword>
<gene>
    <name evidence="2" type="ORF">F7731_18420</name>
</gene>
<evidence type="ECO:0000313" key="2">
    <source>
        <dbReference type="EMBL" id="KAB2331557.1"/>
    </source>
</evidence>
<evidence type="ECO:0000256" key="1">
    <source>
        <dbReference type="SAM" id="Phobius"/>
    </source>
</evidence>
<keyword evidence="1" id="KW-0472">Membrane</keyword>
<dbReference type="RefSeq" id="WP_151536257.1">
    <property type="nucleotide sequence ID" value="NZ_WBOS01000011.1"/>
</dbReference>
<keyword evidence="1" id="KW-1133">Transmembrane helix</keyword>
<proteinExistence type="predicted"/>
<feature type="transmembrane region" description="Helical" evidence="1">
    <location>
        <begin position="6"/>
        <end position="25"/>
    </location>
</feature>
<feature type="transmembrane region" description="Helical" evidence="1">
    <location>
        <begin position="76"/>
        <end position="96"/>
    </location>
</feature>
<protein>
    <submittedName>
        <fullName evidence="2">Uncharacterized protein</fullName>
    </submittedName>
</protein>
<keyword evidence="3" id="KW-1185">Reference proteome</keyword>